<accession>C3JBP6</accession>
<keyword evidence="3" id="KW-1185">Reference proteome</keyword>
<evidence type="ECO:0000259" key="1">
    <source>
        <dbReference type="PROSITE" id="PS50006"/>
    </source>
</evidence>
<dbReference type="eggNOG" id="COG1716">
    <property type="taxonomic scope" value="Bacteria"/>
</dbReference>
<dbReference type="RefSeq" id="WP_004334142.1">
    <property type="nucleotide sequence ID" value="NZ_ACNN01000026.1"/>
</dbReference>
<comment type="caution">
    <text evidence="2">The sequence shown here is derived from an EMBL/GenBank/DDBJ whole genome shotgun (WGS) entry which is preliminary data.</text>
</comment>
<feature type="domain" description="FHA" evidence="1">
    <location>
        <begin position="92"/>
        <end position="152"/>
    </location>
</feature>
<gene>
    <name evidence="2" type="ORF">POREN0001_1781</name>
</gene>
<dbReference type="Proteomes" id="UP000004295">
    <property type="component" value="Unassembled WGS sequence"/>
</dbReference>
<organism evidence="2 3">
    <name type="scientific">Porphyromonas endodontalis (strain ATCC 35406 / DSM 24491 / JCM 8526 / CCUG 16442 / BCRC 14492 / NCTC 13058 / HG 370)</name>
    <name type="common">Bacteroides endodontalis</name>
    <dbReference type="NCBI Taxonomy" id="553175"/>
    <lineage>
        <taxon>Bacteria</taxon>
        <taxon>Pseudomonadati</taxon>
        <taxon>Bacteroidota</taxon>
        <taxon>Bacteroidia</taxon>
        <taxon>Bacteroidales</taxon>
        <taxon>Porphyromonadaceae</taxon>
        <taxon>Porphyromonas</taxon>
    </lineage>
</organism>
<reference evidence="2 3" key="1">
    <citation type="submission" date="2009-04" db="EMBL/GenBank/DDBJ databases">
        <authorList>
            <person name="Sebastian Y."/>
            <person name="Madupu R."/>
            <person name="Durkin A.S."/>
            <person name="Torralba M."/>
            <person name="Methe B."/>
            <person name="Sutton G.G."/>
            <person name="Strausberg R.L."/>
            <person name="Nelson K.E."/>
        </authorList>
    </citation>
    <scope>NUCLEOTIDE SEQUENCE [LARGE SCALE GENOMIC DNA]</scope>
    <source>
        <strain evidence="3">ATCC 35406 / BCRC 14492 / JCM 8526 / NCTC 13058 / HG 370</strain>
    </source>
</reference>
<dbReference type="AlphaFoldDB" id="C3JBP6"/>
<dbReference type="Pfam" id="PF00498">
    <property type="entry name" value="FHA"/>
    <property type="match status" value="1"/>
</dbReference>
<sequence length="178" mass="20032">MKYILCPYCKKRLEATWIRSVLDKNGHVDTPCPGCHRQLAFTLRPPKASKQTEGENTGRLCKREEGQPLAYLQVVENVFGYSAQFPLYEGLNRIGRYNDRHTEIEVAIRTADPSLDRNQSLLTIEKDKQGNVVAILMDDDSMTGTFVNARELDPGEKRQLSDGDVITLGATSLIFSIK</sequence>
<dbReference type="SUPFAM" id="SSF49879">
    <property type="entry name" value="SMAD/FHA domain"/>
    <property type="match status" value="1"/>
</dbReference>
<evidence type="ECO:0000313" key="3">
    <source>
        <dbReference type="Proteomes" id="UP000004295"/>
    </source>
</evidence>
<dbReference type="InterPro" id="IPR008984">
    <property type="entry name" value="SMAD_FHA_dom_sf"/>
</dbReference>
<dbReference type="InterPro" id="IPR000253">
    <property type="entry name" value="FHA_dom"/>
</dbReference>
<protein>
    <submittedName>
        <fullName evidence="2">FHA domain protein</fullName>
    </submittedName>
</protein>
<proteinExistence type="predicted"/>
<dbReference type="STRING" id="553175.POREN0001_1781"/>
<dbReference type="PROSITE" id="PS50006">
    <property type="entry name" value="FHA_DOMAIN"/>
    <property type="match status" value="1"/>
</dbReference>
<dbReference type="EMBL" id="ACNN01000026">
    <property type="protein sequence ID" value="EEN82371.1"/>
    <property type="molecule type" value="Genomic_DNA"/>
</dbReference>
<name>C3JBP6_POREA</name>
<dbReference type="Gene3D" id="2.60.200.20">
    <property type="match status" value="1"/>
</dbReference>
<evidence type="ECO:0000313" key="2">
    <source>
        <dbReference type="EMBL" id="EEN82371.1"/>
    </source>
</evidence>
<dbReference type="GeneID" id="93366024"/>